<comment type="subcellular location">
    <subcellularLocation>
        <location evidence="1">Nucleus</location>
    </subcellularLocation>
</comment>
<feature type="compositionally biased region" description="Pro residues" evidence="5">
    <location>
        <begin position="240"/>
        <end position="250"/>
    </location>
</feature>
<feature type="region of interest" description="Disordered" evidence="5">
    <location>
        <begin position="226"/>
        <end position="250"/>
    </location>
</feature>
<feature type="region of interest" description="Disordered" evidence="5">
    <location>
        <begin position="165"/>
        <end position="208"/>
    </location>
</feature>
<evidence type="ECO:0000256" key="1">
    <source>
        <dbReference type="ARBA" id="ARBA00004123"/>
    </source>
</evidence>
<keyword evidence="4" id="KW-0539">Nucleus</keyword>
<sequence length="585" mass="63202">MRPLALHRAPPPRLRPAAELASSELNAAVLALLSAAGFSGASSNAALLLAELLHRFLQLLARLSIHHALQANRAAPALPDAAAALDALLGPPALDDLLDWAHFEAVLSRPKPPPRPPAIAAQLHALAAHSSLSRKRPAPSPGPPTNPALAALEHLLDHAYVWGVPPPTPTRTTTLPYPRPPPLHHSPRPPLPLPLPPRPPPAAHALGPDGIRRLWRRRAQRYYGFLPDDPPRPTDLPAIHSPPPRRPPPSSLALFADELHDLLQDPASHVPVFLTSPAAIRANHSHIPASLHRDIAVKRRRLALSFADPLRYIPIDSLHGSVHVLPASPAAIPGPSLLITIPHSRDSRDSRDKDAPVPADAAPSDLPVFSPVHPHGRPVAFAPPSGALFPSLSYRHPSHLYSTLRILAFPPIQRLVSRIADPPALLDDHRTEQVYHGIPVSRDLLTGTITSVLHRNSSGLLIDRFRGANSYLHPALERLRFHLAALHARRRAALDGGAQLEQLDREPIRGERIRLPRSGTLVHTWDWRDVDIHADLAPPPAENAKISSLPDDPAQSTPETAPKTTPHTAPESTPAIAPEAPALSH</sequence>
<feature type="compositionally biased region" description="Low complexity" evidence="5">
    <location>
        <begin position="356"/>
        <end position="366"/>
    </location>
</feature>
<keyword evidence="8" id="KW-1185">Reference proteome</keyword>
<organism evidence="7 8">
    <name type="scientific">Malassezia cuniculi</name>
    <dbReference type="NCBI Taxonomy" id="948313"/>
    <lineage>
        <taxon>Eukaryota</taxon>
        <taxon>Fungi</taxon>
        <taxon>Dikarya</taxon>
        <taxon>Basidiomycota</taxon>
        <taxon>Ustilaginomycotina</taxon>
        <taxon>Malasseziomycetes</taxon>
        <taxon>Malasseziales</taxon>
        <taxon>Malasseziaceae</taxon>
        <taxon>Malassezia</taxon>
    </lineage>
</organism>
<dbReference type="InterPro" id="IPR006565">
    <property type="entry name" value="BTP"/>
</dbReference>
<dbReference type="PRINTS" id="PR01217">
    <property type="entry name" value="PRICHEXTENSN"/>
</dbReference>
<feature type="compositionally biased region" description="Pro residues" evidence="5">
    <location>
        <begin position="177"/>
        <end position="202"/>
    </location>
</feature>
<reference evidence="7" key="1">
    <citation type="submission" date="2023-03" db="EMBL/GenBank/DDBJ databases">
        <title>Mating type loci evolution in Malassezia.</title>
        <authorList>
            <person name="Coelho M.A."/>
        </authorList>
    </citation>
    <scope>NUCLEOTIDE SEQUENCE</scope>
    <source>
        <strain evidence="7">CBS 11721</strain>
    </source>
</reference>
<evidence type="ECO:0000256" key="2">
    <source>
        <dbReference type="ARBA" id="ARBA00023015"/>
    </source>
</evidence>
<dbReference type="GO" id="GO:0046982">
    <property type="term" value="F:protein heterodimerization activity"/>
    <property type="evidence" value="ECO:0007669"/>
    <property type="project" value="InterPro"/>
</dbReference>
<dbReference type="Proteomes" id="UP001219933">
    <property type="component" value="Chromosome 1"/>
</dbReference>
<dbReference type="Pfam" id="PF07524">
    <property type="entry name" value="Bromo_TP"/>
    <property type="match status" value="1"/>
</dbReference>
<gene>
    <name evidence="7" type="ORF">MCUN1_000002</name>
</gene>
<keyword evidence="2" id="KW-0805">Transcription regulation</keyword>
<protein>
    <recommendedName>
        <fullName evidence="6">Bromodomain associated domain-containing protein</fullName>
    </recommendedName>
</protein>
<evidence type="ECO:0000313" key="8">
    <source>
        <dbReference type="Proteomes" id="UP001219933"/>
    </source>
</evidence>
<feature type="region of interest" description="Disordered" evidence="5">
    <location>
        <begin position="341"/>
        <end position="366"/>
    </location>
</feature>
<dbReference type="EMBL" id="CP119877">
    <property type="protein sequence ID" value="WFD33189.1"/>
    <property type="molecule type" value="Genomic_DNA"/>
</dbReference>
<dbReference type="GO" id="GO:0005634">
    <property type="term" value="C:nucleus"/>
    <property type="evidence" value="ECO:0007669"/>
    <property type="project" value="UniProtKB-SubCell"/>
</dbReference>
<evidence type="ECO:0000313" key="7">
    <source>
        <dbReference type="EMBL" id="WFD33189.1"/>
    </source>
</evidence>
<proteinExistence type="predicted"/>
<dbReference type="AlphaFoldDB" id="A0AAF0EQV0"/>
<feature type="compositionally biased region" description="Polar residues" evidence="5">
    <location>
        <begin position="554"/>
        <end position="571"/>
    </location>
</feature>
<feature type="compositionally biased region" description="Basic and acidic residues" evidence="5">
    <location>
        <begin position="343"/>
        <end position="355"/>
    </location>
</feature>
<dbReference type="InterPro" id="IPR009072">
    <property type="entry name" value="Histone-fold"/>
</dbReference>
<feature type="region of interest" description="Disordered" evidence="5">
    <location>
        <begin position="536"/>
        <end position="585"/>
    </location>
</feature>
<evidence type="ECO:0000256" key="5">
    <source>
        <dbReference type="SAM" id="MobiDB-lite"/>
    </source>
</evidence>
<evidence type="ECO:0000256" key="3">
    <source>
        <dbReference type="ARBA" id="ARBA00023163"/>
    </source>
</evidence>
<dbReference type="Gene3D" id="1.10.20.10">
    <property type="entry name" value="Histone, subunit A"/>
    <property type="match status" value="1"/>
</dbReference>
<keyword evidence="3" id="KW-0804">Transcription</keyword>
<accession>A0AAF0EQV0</accession>
<evidence type="ECO:0000259" key="6">
    <source>
        <dbReference type="Pfam" id="PF07524"/>
    </source>
</evidence>
<name>A0AAF0EQV0_9BASI</name>
<evidence type="ECO:0000256" key="4">
    <source>
        <dbReference type="ARBA" id="ARBA00023242"/>
    </source>
</evidence>
<feature type="domain" description="Bromodomain associated" evidence="6">
    <location>
        <begin position="19"/>
        <end position="86"/>
    </location>
</feature>